<dbReference type="GO" id="GO:0016835">
    <property type="term" value="F:carbon-oxygen lyase activity"/>
    <property type="evidence" value="ECO:0007669"/>
    <property type="project" value="InterPro"/>
</dbReference>
<dbReference type="PROSITE" id="PS51464">
    <property type="entry name" value="SIS"/>
    <property type="match status" value="1"/>
</dbReference>
<dbReference type="InterPro" id="IPR040190">
    <property type="entry name" value="MURQ/GCKR"/>
</dbReference>
<dbReference type="OrthoDB" id="9813395at2"/>
<dbReference type="GO" id="GO:0009254">
    <property type="term" value="P:peptidoglycan turnover"/>
    <property type="evidence" value="ECO:0007669"/>
    <property type="project" value="TreeGrafter"/>
</dbReference>
<dbReference type="PANTHER" id="PTHR10088:SF4">
    <property type="entry name" value="GLUCOKINASE REGULATORY PROTEIN"/>
    <property type="match status" value="1"/>
</dbReference>
<keyword evidence="1" id="KW-0456">Lyase</keyword>
<dbReference type="PROSITE" id="PS50030">
    <property type="entry name" value="UBA"/>
    <property type="match status" value="1"/>
</dbReference>
<dbReference type="CDD" id="cd05007">
    <property type="entry name" value="SIS_Etherase"/>
    <property type="match status" value="1"/>
</dbReference>
<evidence type="ECO:0000313" key="6">
    <source>
        <dbReference type="Proteomes" id="UP000183208"/>
    </source>
</evidence>
<reference evidence="5 6" key="1">
    <citation type="submission" date="2016-10" db="EMBL/GenBank/DDBJ databases">
        <authorList>
            <person name="de Groot N.N."/>
        </authorList>
    </citation>
    <scope>NUCLEOTIDE SEQUENCE [LARGE SCALE GENOMIC DNA]</scope>
    <source>
        <strain evidence="5 6">GAS522</strain>
    </source>
</reference>
<dbReference type="InterPro" id="IPR015940">
    <property type="entry name" value="UBA"/>
</dbReference>
<dbReference type="InterPro" id="IPR046348">
    <property type="entry name" value="SIS_dom_sf"/>
</dbReference>
<dbReference type="EMBL" id="FNTI01000001">
    <property type="protein sequence ID" value="SED35106.1"/>
    <property type="molecule type" value="Genomic_DNA"/>
</dbReference>
<dbReference type="NCBIfam" id="NF009222">
    <property type="entry name" value="PRK12570.1"/>
    <property type="match status" value="1"/>
</dbReference>
<evidence type="ECO:0000259" key="4">
    <source>
        <dbReference type="PROSITE" id="PS51464"/>
    </source>
</evidence>
<dbReference type="Pfam" id="PF22645">
    <property type="entry name" value="GKRP_SIS_N"/>
    <property type="match status" value="1"/>
</dbReference>
<dbReference type="CDD" id="cd14270">
    <property type="entry name" value="UBA"/>
    <property type="match status" value="1"/>
</dbReference>
<accession>A0A1H4ZY13</accession>
<dbReference type="GO" id="GO:0016803">
    <property type="term" value="F:ether hydrolase activity"/>
    <property type="evidence" value="ECO:0007669"/>
    <property type="project" value="TreeGrafter"/>
</dbReference>
<feature type="domain" description="UBA" evidence="3">
    <location>
        <begin position="254"/>
        <end position="295"/>
    </location>
</feature>
<evidence type="ECO:0000256" key="1">
    <source>
        <dbReference type="ARBA" id="ARBA00023239"/>
    </source>
</evidence>
<dbReference type="InterPro" id="IPR005488">
    <property type="entry name" value="Etherase_MurQ"/>
</dbReference>
<dbReference type="GO" id="GO:0097367">
    <property type="term" value="F:carbohydrate derivative binding"/>
    <property type="evidence" value="ECO:0007669"/>
    <property type="project" value="InterPro"/>
</dbReference>
<evidence type="ECO:0000313" key="5">
    <source>
        <dbReference type="EMBL" id="SED35106.1"/>
    </source>
</evidence>
<dbReference type="InterPro" id="IPR009060">
    <property type="entry name" value="UBA-like_sf"/>
</dbReference>
<keyword evidence="2" id="KW-0119">Carbohydrate metabolism</keyword>
<dbReference type="RefSeq" id="WP_074822110.1">
    <property type="nucleotide sequence ID" value="NZ_FNTI01000001.1"/>
</dbReference>
<dbReference type="Gene3D" id="1.10.8.1080">
    <property type="match status" value="1"/>
</dbReference>
<sequence>MLTEHINPRFVDLDSWSTSDMIEAMYDGQLTACAAVRPALPAINAAVDDAVPALKCGGRLVYVGAGTSGRIAIQDGAELGPTYDWPSDRIVFVMAGGLQAVLESVEGAEDDETKGAEAIANAELNENDVVIAVAASGTTPFTIGALRSARARGALCIAVANNRGARLFEPAHHRILIETGTEVLAGSTRMQAGTAQKIVLNLFSTAVMVKLGRVYRGLMVSMRASNAKLLRRAEVIVRQIVGCAENDAAKFVEHAEGDVKVAVLLGLGWEQADAREALLKHEGNLRAAIDELAHDRR</sequence>
<evidence type="ECO:0000259" key="3">
    <source>
        <dbReference type="PROSITE" id="PS50030"/>
    </source>
</evidence>
<dbReference type="Gene3D" id="3.40.50.10490">
    <property type="entry name" value="Glucose-6-phosphate isomerase like protein, domain 1"/>
    <property type="match status" value="1"/>
</dbReference>
<dbReference type="Proteomes" id="UP000183208">
    <property type="component" value="Unassembled WGS sequence"/>
</dbReference>
<dbReference type="SUPFAM" id="SSF53697">
    <property type="entry name" value="SIS domain"/>
    <property type="match status" value="1"/>
</dbReference>
<feature type="domain" description="SIS" evidence="4">
    <location>
        <begin position="50"/>
        <end position="213"/>
    </location>
</feature>
<dbReference type="GO" id="GO:0046348">
    <property type="term" value="P:amino sugar catabolic process"/>
    <property type="evidence" value="ECO:0007669"/>
    <property type="project" value="InterPro"/>
</dbReference>
<dbReference type="InterPro" id="IPR001347">
    <property type="entry name" value="SIS_dom"/>
</dbReference>
<organism evidence="5 6">
    <name type="scientific">Bradyrhizobium lablabi</name>
    <dbReference type="NCBI Taxonomy" id="722472"/>
    <lineage>
        <taxon>Bacteria</taxon>
        <taxon>Pseudomonadati</taxon>
        <taxon>Pseudomonadota</taxon>
        <taxon>Alphaproteobacteria</taxon>
        <taxon>Hyphomicrobiales</taxon>
        <taxon>Nitrobacteraceae</taxon>
        <taxon>Bradyrhizobium</taxon>
    </lineage>
</organism>
<dbReference type="SUPFAM" id="SSF46934">
    <property type="entry name" value="UBA-like"/>
    <property type="match status" value="1"/>
</dbReference>
<proteinExistence type="predicted"/>
<dbReference type="PANTHER" id="PTHR10088">
    <property type="entry name" value="GLUCOKINASE REGULATORY PROTEIN"/>
    <property type="match status" value="1"/>
</dbReference>
<evidence type="ECO:0000256" key="2">
    <source>
        <dbReference type="ARBA" id="ARBA00023277"/>
    </source>
</evidence>
<name>A0A1H4ZY13_9BRAD</name>
<dbReference type="NCBIfam" id="NF003915">
    <property type="entry name" value="PRK05441.1"/>
    <property type="match status" value="1"/>
</dbReference>
<protein>
    <submittedName>
        <fullName evidence="5">N-acetylmuramic acid 6-phosphate etherase</fullName>
    </submittedName>
</protein>
<gene>
    <name evidence="5" type="ORF">SAMN05444171_3878</name>
</gene>
<dbReference type="AlphaFoldDB" id="A0A1H4ZY13"/>